<dbReference type="InterPro" id="IPR029058">
    <property type="entry name" value="AB_hydrolase_fold"/>
</dbReference>
<dbReference type="SUPFAM" id="SSF53474">
    <property type="entry name" value="alpha/beta-Hydrolases"/>
    <property type="match status" value="1"/>
</dbReference>
<feature type="domain" description="BD-FAE-like" evidence="2">
    <location>
        <begin position="52"/>
        <end position="230"/>
    </location>
</feature>
<evidence type="ECO:0000313" key="4">
    <source>
        <dbReference type="Proteomes" id="UP001244443"/>
    </source>
</evidence>
<dbReference type="Gene3D" id="3.40.50.1820">
    <property type="entry name" value="alpha/beta hydrolase"/>
    <property type="match status" value="1"/>
</dbReference>
<keyword evidence="1 3" id="KW-0378">Hydrolase</keyword>
<name>A0AA51RAI5_9BACT</name>
<dbReference type="AlphaFoldDB" id="A0AA51RAI5"/>
<reference evidence="3" key="1">
    <citation type="submission" date="2023-08" db="EMBL/GenBank/DDBJ databases">
        <title>Comparative genomics and taxonomic characterization of three novel marine species of genus Marivirga.</title>
        <authorList>
            <person name="Muhammad N."/>
            <person name="Kim S.-G."/>
        </authorList>
    </citation>
    <scope>NUCLEOTIDE SEQUENCE [LARGE SCALE GENOMIC DNA]</scope>
    <source>
        <strain evidence="3">ABR2-2</strain>
    </source>
</reference>
<keyword evidence="4" id="KW-1185">Reference proteome</keyword>
<dbReference type="RefSeq" id="WP_308356802.1">
    <property type="nucleotide sequence ID" value="NZ_CP129970.2"/>
</dbReference>
<evidence type="ECO:0000259" key="2">
    <source>
        <dbReference type="Pfam" id="PF20434"/>
    </source>
</evidence>
<dbReference type="InterPro" id="IPR049492">
    <property type="entry name" value="BD-FAE-like_dom"/>
</dbReference>
<dbReference type="Pfam" id="PF20434">
    <property type="entry name" value="BD-FAE"/>
    <property type="match status" value="1"/>
</dbReference>
<sequence length="290" mass="32863">MLKIHSNPFSNFTSTILILFIILYSSACKVSKTKEVPYMKDNVIANLPEKNLNIFSPKNNSQNNPVLIFVHGGSWNSGKKELYNYFGKRLARKGIVAVIIDYPLSPDYIVTDMALAVSAATKWVKENISEYGGNPDQIFISGHSAGGHLATLISLKDDYFNELNTENPIKGAILIDAAGLDMYGFLKKRNYPAGTSYLKTFTNDSEIWKQTSPIYYLDKNDPPLLIMMGGKTLPGILSSTERFMKEYKKIEPKPNYHLQEKKKHVPMITQFINSNNQAYDWIENFINQNQ</sequence>
<dbReference type="EMBL" id="CP129970">
    <property type="protein sequence ID" value="WMN06833.1"/>
    <property type="molecule type" value="Genomic_DNA"/>
</dbReference>
<dbReference type="GO" id="GO:0016787">
    <property type="term" value="F:hydrolase activity"/>
    <property type="evidence" value="ECO:0007669"/>
    <property type="project" value="UniProtKB-KW"/>
</dbReference>
<evidence type="ECO:0000313" key="3">
    <source>
        <dbReference type="EMBL" id="WMN06833.1"/>
    </source>
</evidence>
<dbReference type="Proteomes" id="UP001244443">
    <property type="component" value="Chromosome"/>
</dbReference>
<gene>
    <name evidence="3" type="ORF">QYS48_33890</name>
</gene>
<dbReference type="PANTHER" id="PTHR48081">
    <property type="entry name" value="AB HYDROLASE SUPERFAMILY PROTEIN C4A8.06C"/>
    <property type="match status" value="1"/>
</dbReference>
<accession>A0AA51RAI5</accession>
<dbReference type="PANTHER" id="PTHR48081:SF33">
    <property type="entry name" value="KYNURENINE FORMAMIDASE"/>
    <property type="match status" value="1"/>
</dbReference>
<dbReference type="InterPro" id="IPR050300">
    <property type="entry name" value="GDXG_lipolytic_enzyme"/>
</dbReference>
<protein>
    <submittedName>
        <fullName evidence="3">Alpha/beta hydrolase</fullName>
    </submittedName>
</protein>
<proteinExistence type="predicted"/>
<organism evidence="3 4">
    <name type="scientific">Marivirga arenosa</name>
    <dbReference type="NCBI Taxonomy" id="3059076"/>
    <lineage>
        <taxon>Bacteria</taxon>
        <taxon>Pseudomonadati</taxon>
        <taxon>Bacteroidota</taxon>
        <taxon>Cytophagia</taxon>
        <taxon>Cytophagales</taxon>
        <taxon>Marivirgaceae</taxon>
        <taxon>Marivirga</taxon>
    </lineage>
</organism>
<evidence type="ECO:0000256" key="1">
    <source>
        <dbReference type="ARBA" id="ARBA00022801"/>
    </source>
</evidence>